<organism evidence="5 6">
    <name type="scientific">Dermatophagoides farinae</name>
    <name type="common">American house dust mite</name>
    <dbReference type="NCBI Taxonomy" id="6954"/>
    <lineage>
        <taxon>Eukaryota</taxon>
        <taxon>Metazoa</taxon>
        <taxon>Ecdysozoa</taxon>
        <taxon>Arthropoda</taxon>
        <taxon>Chelicerata</taxon>
        <taxon>Arachnida</taxon>
        <taxon>Acari</taxon>
        <taxon>Acariformes</taxon>
        <taxon>Sarcoptiformes</taxon>
        <taxon>Astigmata</taxon>
        <taxon>Psoroptidia</taxon>
        <taxon>Analgoidea</taxon>
        <taxon>Pyroglyphidae</taxon>
        <taxon>Dermatophagoidinae</taxon>
        <taxon>Dermatophagoides</taxon>
    </lineage>
</organism>
<keyword evidence="6" id="KW-1185">Reference proteome</keyword>
<sequence>MKNKTSNELFVLNFVQRVSAPQTHAKRLATLRKMMQNCPNDLTMIQWMQLWRGFYYIVWYEEMRKGGEELIIEMGSSDNGSFLMSGFKALAESWNSIDAFRIDKYMFLIRIMLRNCLQKQIQTVHNNNEQQKLFEHEIFLKNYRQSIVNQHRTFEIKADVIDYIISVTSQSIGLFLHICDIYLEELKLIVDEKIDEAARPQIYYELLLPFIQWLALINDDRLLKSMCDNIFNHLAKQTLLNESFIVRRIILKKMYETILNMNGFYSCTTPRNNDYRVKILDHYKQKLDEFDGKTRNKTKRKVVIGLCRKTKRTKYETVTNTPFVRSIVPLPMM</sequence>
<reference evidence="5" key="4">
    <citation type="journal article" date="2022" name="Res Sq">
        <title>Comparative Genomics Reveals Insights into the Divergent Evolution of Astigmatic Mites and Household Pest Adaptations.</title>
        <authorList>
            <person name="Xiong Q."/>
            <person name="Wan A.T.-Y."/>
            <person name="Liu X.-Y."/>
            <person name="Fung C.S.-H."/>
            <person name="Xiao X."/>
            <person name="Malainual N."/>
            <person name="Hou J."/>
            <person name="Wang L."/>
            <person name="Wang M."/>
            <person name="Yang K."/>
            <person name="Cui Y."/>
            <person name="Leung E."/>
            <person name="Nong W."/>
            <person name="Shin S.-K."/>
            <person name="Au S."/>
            <person name="Jeong K.Y."/>
            <person name="Chew F.T."/>
            <person name="Hui J."/>
            <person name="Leung T.F."/>
            <person name="Tungtrongchitr A."/>
            <person name="Zhong N."/>
            <person name="Liu Z."/>
            <person name="Tsui S."/>
        </authorList>
    </citation>
    <scope>NUCLEOTIDE SEQUENCE</scope>
    <source>
        <strain evidence="5">Derf</strain>
        <tissue evidence="5">Whole organism</tissue>
    </source>
</reference>
<dbReference type="Proteomes" id="UP000790347">
    <property type="component" value="Unassembled WGS sequence"/>
</dbReference>
<protein>
    <submittedName>
        <fullName evidence="5">Ribosomal RNA processing protein 1 B</fullName>
    </submittedName>
</protein>
<evidence type="ECO:0000256" key="3">
    <source>
        <dbReference type="ARBA" id="ARBA00023242"/>
    </source>
</evidence>
<proteinExistence type="inferred from homology"/>
<dbReference type="GO" id="GO:0030688">
    <property type="term" value="C:preribosome, small subunit precursor"/>
    <property type="evidence" value="ECO:0007669"/>
    <property type="project" value="InterPro"/>
</dbReference>
<name>A0A922I7J7_DERFA</name>
<dbReference type="EMBL" id="ASGP02000001">
    <property type="protein sequence ID" value="KAH9526852.1"/>
    <property type="molecule type" value="Genomic_DNA"/>
</dbReference>
<evidence type="ECO:0000313" key="6">
    <source>
        <dbReference type="Proteomes" id="UP000790347"/>
    </source>
</evidence>
<dbReference type="AlphaFoldDB" id="A0A922I7J7"/>
<gene>
    <name evidence="5" type="primary">RRP1B</name>
    <name evidence="5" type="ORF">DERF_000910</name>
    <name evidence="4" type="ORF">HUG17_4178</name>
</gene>
<dbReference type="InterPro" id="IPR010301">
    <property type="entry name" value="RRP1"/>
</dbReference>
<dbReference type="EMBL" id="SDOV01000004">
    <property type="protein sequence ID" value="KAH7641134.1"/>
    <property type="molecule type" value="Genomic_DNA"/>
</dbReference>
<dbReference type="Pfam" id="PF05997">
    <property type="entry name" value="Nop52"/>
    <property type="match status" value="1"/>
</dbReference>
<accession>A0A922I7J7</accession>
<dbReference type="Proteomes" id="UP000828236">
    <property type="component" value="Unassembled WGS sequence"/>
</dbReference>
<evidence type="ECO:0000313" key="5">
    <source>
        <dbReference type="EMBL" id="KAH9526852.1"/>
    </source>
</evidence>
<comment type="caution">
    <text evidence="5">The sequence shown here is derived from an EMBL/GenBank/DDBJ whole genome shotgun (WGS) entry which is preliminary data.</text>
</comment>
<reference evidence="4" key="2">
    <citation type="submission" date="2020-06" db="EMBL/GenBank/DDBJ databases">
        <authorList>
            <person name="Ji K."/>
            <person name="Li J."/>
        </authorList>
    </citation>
    <scope>NUCLEOTIDE SEQUENCE</scope>
    <source>
        <strain evidence="4">JKM2019</strain>
        <tissue evidence="4">Whole body</tissue>
    </source>
</reference>
<comment type="subcellular location">
    <subcellularLocation>
        <location evidence="1">Nucleus</location>
    </subcellularLocation>
</comment>
<evidence type="ECO:0000256" key="1">
    <source>
        <dbReference type="ARBA" id="ARBA00004123"/>
    </source>
</evidence>
<reference evidence="5" key="1">
    <citation type="submission" date="2013-05" db="EMBL/GenBank/DDBJ databases">
        <authorList>
            <person name="Yim A.K.Y."/>
            <person name="Chan T.F."/>
            <person name="Ji K.M."/>
            <person name="Liu X.Y."/>
            <person name="Zhou J.W."/>
            <person name="Li R.Q."/>
            <person name="Yang K.Y."/>
            <person name="Li J."/>
            <person name="Li M."/>
            <person name="Law P.T.W."/>
            <person name="Wu Y.L."/>
            <person name="Cai Z.L."/>
            <person name="Qin H."/>
            <person name="Bao Y."/>
            <person name="Leung R.K.K."/>
            <person name="Ng P.K.S."/>
            <person name="Zou J."/>
            <person name="Zhong X.J."/>
            <person name="Ran P.X."/>
            <person name="Zhong N.S."/>
            <person name="Liu Z.G."/>
            <person name="Tsui S.K.W."/>
        </authorList>
    </citation>
    <scope>NUCLEOTIDE SEQUENCE</scope>
    <source>
        <strain evidence="5">Derf</strain>
        <tissue evidence="5">Whole organism</tissue>
    </source>
</reference>
<evidence type="ECO:0000313" key="4">
    <source>
        <dbReference type="EMBL" id="KAH7641134.1"/>
    </source>
</evidence>
<reference evidence="4" key="3">
    <citation type="journal article" date="2021" name="World Allergy Organ. J.">
        <title>Chromosome-level assembly of Dermatophagoides farinae genome and transcriptome reveals two novel allergens Der f 37 and Der f 39.</title>
        <authorList>
            <person name="Chen J."/>
            <person name="Cai Z."/>
            <person name="Fan D."/>
            <person name="Hu J."/>
            <person name="Hou Y."/>
            <person name="He Y."/>
            <person name="Zhang Z."/>
            <person name="Zhao Z."/>
            <person name="Gao P."/>
            <person name="Hu W."/>
            <person name="Sun J."/>
            <person name="Li J."/>
            <person name="Ji K."/>
        </authorList>
    </citation>
    <scope>NUCLEOTIDE SEQUENCE</scope>
    <source>
        <strain evidence="4">JKM2019</strain>
    </source>
</reference>
<comment type="similarity">
    <text evidence="2">Belongs to the RRP1 family.</text>
</comment>
<dbReference type="GO" id="GO:0005634">
    <property type="term" value="C:nucleus"/>
    <property type="evidence" value="ECO:0007669"/>
    <property type="project" value="UniProtKB-SubCell"/>
</dbReference>
<keyword evidence="3" id="KW-0539">Nucleus</keyword>
<dbReference type="GO" id="GO:0006364">
    <property type="term" value="P:rRNA processing"/>
    <property type="evidence" value="ECO:0007669"/>
    <property type="project" value="InterPro"/>
</dbReference>
<evidence type="ECO:0000256" key="2">
    <source>
        <dbReference type="ARBA" id="ARBA00006374"/>
    </source>
</evidence>